<accession>A0A165MUE5</accession>
<gene>
    <name evidence="1" type="ORF">DAEQUDRAFT_730640</name>
</gene>
<evidence type="ECO:0000313" key="2">
    <source>
        <dbReference type="Proteomes" id="UP000076727"/>
    </source>
</evidence>
<keyword evidence="2" id="KW-1185">Reference proteome</keyword>
<evidence type="ECO:0000313" key="1">
    <source>
        <dbReference type="EMBL" id="KZT66137.1"/>
    </source>
</evidence>
<dbReference type="AlphaFoldDB" id="A0A165MUE5"/>
<proteinExistence type="predicted"/>
<protein>
    <submittedName>
        <fullName evidence="1">Uncharacterized protein</fullName>
    </submittedName>
</protein>
<dbReference type="Proteomes" id="UP000076727">
    <property type="component" value="Unassembled WGS sequence"/>
</dbReference>
<organism evidence="1 2">
    <name type="scientific">Daedalea quercina L-15889</name>
    <dbReference type="NCBI Taxonomy" id="1314783"/>
    <lineage>
        <taxon>Eukaryota</taxon>
        <taxon>Fungi</taxon>
        <taxon>Dikarya</taxon>
        <taxon>Basidiomycota</taxon>
        <taxon>Agaricomycotina</taxon>
        <taxon>Agaricomycetes</taxon>
        <taxon>Polyporales</taxon>
        <taxon>Fomitopsis</taxon>
    </lineage>
</organism>
<sequence length="93" mass="10766">MRLLYVTAVLARFAHVRWRPTHLAAREQLTDFAIRPFLLTMMEPHLSSDTAQLVSWPIEPYLRTLLANLQLQQRIVVGVYALLSCTTRMTSVR</sequence>
<dbReference type="EMBL" id="KV429094">
    <property type="protein sequence ID" value="KZT66137.1"/>
    <property type="molecule type" value="Genomic_DNA"/>
</dbReference>
<reference evidence="1 2" key="1">
    <citation type="journal article" date="2016" name="Mol. Biol. Evol.">
        <title>Comparative Genomics of Early-Diverging Mushroom-Forming Fungi Provides Insights into the Origins of Lignocellulose Decay Capabilities.</title>
        <authorList>
            <person name="Nagy L.G."/>
            <person name="Riley R."/>
            <person name="Tritt A."/>
            <person name="Adam C."/>
            <person name="Daum C."/>
            <person name="Floudas D."/>
            <person name="Sun H."/>
            <person name="Yadav J.S."/>
            <person name="Pangilinan J."/>
            <person name="Larsson K.H."/>
            <person name="Matsuura K."/>
            <person name="Barry K."/>
            <person name="Labutti K."/>
            <person name="Kuo R."/>
            <person name="Ohm R.A."/>
            <person name="Bhattacharya S.S."/>
            <person name="Shirouzu T."/>
            <person name="Yoshinaga Y."/>
            <person name="Martin F.M."/>
            <person name="Grigoriev I.V."/>
            <person name="Hibbett D.S."/>
        </authorList>
    </citation>
    <scope>NUCLEOTIDE SEQUENCE [LARGE SCALE GENOMIC DNA]</scope>
    <source>
        <strain evidence="1 2">L-15889</strain>
    </source>
</reference>
<name>A0A165MUE5_9APHY</name>